<dbReference type="EMBL" id="REGC01000011">
    <property type="protein sequence ID" value="RMB58080.1"/>
    <property type="molecule type" value="Genomic_DNA"/>
</dbReference>
<evidence type="ECO:0000313" key="2">
    <source>
        <dbReference type="Proteomes" id="UP000270649"/>
    </source>
</evidence>
<sequence>MPAANMVGIFWSSALYGALIRSTKNVFENHIELLICVLLGIVCKVTFRSVKGPIAQSVRAHR</sequence>
<proteinExistence type="predicted"/>
<protein>
    <submittedName>
        <fullName evidence="1">Uncharacterized protein</fullName>
    </submittedName>
</protein>
<dbReference type="AlphaFoldDB" id="A0A3M0FZI7"/>
<dbReference type="Proteomes" id="UP000270649">
    <property type="component" value="Unassembled WGS sequence"/>
</dbReference>
<evidence type="ECO:0000313" key="1">
    <source>
        <dbReference type="EMBL" id="RMB58080.1"/>
    </source>
</evidence>
<gene>
    <name evidence="1" type="ORF">D9543_08465</name>
</gene>
<accession>A0A3M0FZI7</accession>
<organism evidence="1 2">
    <name type="scientific">Corynebacterium macginleyi</name>
    <dbReference type="NCBI Taxonomy" id="38290"/>
    <lineage>
        <taxon>Bacteria</taxon>
        <taxon>Bacillati</taxon>
        <taxon>Actinomycetota</taxon>
        <taxon>Actinomycetes</taxon>
        <taxon>Mycobacteriales</taxon>
        <taxon>Corynebacteriaceae</taxon>
        <taxon>Corynebacterium</taxon>
    </lineage>
</organism>
<comment type="caution">
    <text evidence="1">The sequence shown here is derived from an EMBL/GenBank/DDBJ whole genome shotgun (WGS) entry which is preliminary data.</text>
</comment>
<name>A0A3M0FZI7_9CORY</name>
<reference evidence="1 2" key="1">
    <citation type="submission" date="2018-10" db="EMBL/GenBank/DDBJ databases">
        <title>Corynebacterium macginleyi genome sequencing and assembly of the type strain and two clinical samples.</title>
        <authorList>
            <person name="Bernier A.-M."/>
            <person name="Bernard K."/>
        </authorList>
    </citation>
    <scope>NUCLEOTIDE SEQUENCE [LARGE SCALE GENOMIC DNA]</scope>
    <source>
        <strain evidence="1 2">NML 120205</strain>
    </source>
</reference>